<dbReference type="Gene3D" id="1.10.287.130">
    <property type="match status" value="1"/>
</dbReference>
<protein>
    <recommendedName>
        <fullName evidence="3">histidine kinase</fullName>
        <ecNumber evidence="3">2.7.13.3</ecNumber>
    </recommendedName>
</protein>
<evidence type="ECO:0000256" key="10">
    <source>
        <dbReference type="ARBA" id="ARBA00023136"/>
    </source>
</evidence>
<dbReference type="InterPro" id="IPR036097">
    <property type="entry name" value="HisK_dim/P_sf"/>
</dbReference>
<dbReference type="PANTHER" id="PTHR45436">
    <property type="entry name" value="SENSOR HISTIDINE KINASE YKOH"/>
    <property type="match status" value="1"/>
</dbReference>
<dbReference type="InterPro" id="IPR004358">
    <property type="entry name" value="Sig_transdc_His_kin-like_C"/>
</dbReference>
<gene>
    <name evidence="14" type="ORF">AABB31_15360</name>
</gene>
<feature type="domain" description="HAMP" evidence="13">
    <location>
        <begin position="194"/>
        <end position="243"/>
    </location>
</feature>
<keyword evidence="15" id="KW-1185">Reference proteome</keyword>
<feature type="transmembrane region" description="Helical" evidence="11">
    <location>
        <begin position="12"/>
        <end position="32"/>
    </location>
</feature>
<evidence type="ECO:0000256" key="9">
    <source>
        <dbReference type="ARBA" id="ARBA00023012"/>
    </source>
</evidence>
<dbReference type="Gene3D" id="3.30.565.10">
    <property type="entry name" value="Histidine kinase-like ATPase, C-terminal domain"/>
    <property type="match status" value="1"/>
</dbReference>
<dbReference type="GO" id="GO:0005886">
    <property type="term" value="C:plasma membrane"/>
    <property type="evidence" value="ECO:0007669"/>
    <property type="project" value="TreeGrafter"/>
</dbReference>
<evidence type="ECO:0000313" key="14">
    <source>
        <dbReference type="EMBL" id="WZU66423.1"/>
    </source>
</evidence>
<evidence type="ECO:0000256" key="6">
    <source>
        <dbReference type="ARBA" id="ARBA00022692"/>
    </source>
</evidence>
<keyword evidence="8 11" id="KW-1133">Transmembrane helix</keyword>
<dbReference type="EMBL" id="CP151767">
    <property type="protein sequence ID" value="WZU66423.1"/>
    <property type="molecule type" value="Genomic_DNA"/>
</dbReference>
<comment type="catalytic activity">
    <reaction evidence="1">
        <text>ATP + protein L-histidine = ADP + protein N-phospho-L-histidine.</text>
        <dbReference type="EC" id="2.7.13.3"/>
    </reaction>
</comment>
<evidence type="ECO:0000256" key="5">
    <source>
        <dbReference type="ARBA" id="ARBA00022679"/>
    </source>
</evidence>
<evidence type="ECO:0000256" key="7">
    <source>
        <dbReference type="ARBA" id="ARBA00022777"/>
    </source>
</evidence>
<name>A0AAN0MJC4_9RHOB</name>
<proteinExistence type="predicted"/>
<evidence type="ECO:0000259" key="12">
    <source>
        <dbReference type="PROSITE" id="PS50109"/>
    </source>
</evidence>
<evidence type="ECO:0000256" key="11">
    <source>
        <dbReference type="SAM" id="Phobius"/>
    </source>
</evidence>
<dbReference type="SMART" id="SM00304">
    <property type="entry name" value="HAMP"/>
    <property type="match status" value="1"/>
</dbReference>
<dbReference type="PROSITE" id="PS50109">
    <property type="entry name" value="HIS_KIN"/>
    <property type="match status" value="1"/>
</dbReference>
<keyword evidence="4" id="KW-0597">Phosphoprotein</keyword>
<dbReference type="InterPro" id="IPR003660">
    <property type="entry name" value="HAMP_dom"/>
</dbReference>
<accession>A0AAN0MJC4</accession>
<dbReference type="Pfam" id="PF02518">
    <property type="entry name" value="HATPase_c"/>
    <property type="match status" value="1"/>
</dbReference>
<dbReference type="AlphaFoldDB" id="A0AAN0MJC4"/>
<reference evidence="15" key="1">
    <citation type="submission" date="2024-04" db="EMBL/GenBank/DDBJ databases">
        <title>Phylogenomic analyses of a clade within the roseobacter group suggest taxonomic reassignments of species of the genera Aestuariivita, Citreicella, Loktanella, Nautella, Pelagibaca, Ruegeria, Thalassobius, Thiobacimonas and Tropicibacter, and the proposal o.</title>
        <authorList>
            <person name="Jeon C.O."/>
        </authorList>
    </citation>
    <scope>NUCLEOTIDE SEQUENCE [LARGE SCALE GENOMIC DNA]</scope>
    <source>
        <strain evidence="15">SS1-5</strain>
    </source>
</reference>
<evidence type="ECO:0000256" key="4">
    <source>
        <dbReference type="ARBA" id="ARBA00022553"/>
    </source>
</evidence>
<keyword evidence="5" id="KW-0808">Transferase</keyword>
<feature type="transmembrane region" description="Helical" evidence="11">
    <location>
        <begin position="171"/>
        <end position="192"/>
    </location>
</feature>
<dbReference type="SUPFAM" id="SSF47384">
    <property type="entry name" value="Homodimeric domain of signal transducing histidine kinase"/>
    <property type="match status" value="1"/>
</dbReference>
<dbReference type="PANTHER" id="PTHR45436:SF15">
    <property type="entry name" value="SENSOR HISTIDINE KINASE CUSS"/>
    <property type="match status" value="1"/>
</dbReference>
<dbReference type="SMART" id="SM00387">
    <property type="entry name" value="HATPase_c"/>
    <property type="match status" value="1"/>
</dbReference>
<dbReference type="PROSITE" id="PS50885">
    <property type="entry name" value="HAMP"/>
    <property type="match status" value="1"/>
</dbReference>
<keyword evidence="14" id="KW-0547">Nucleotide-binding</keyword>
<dbReference type="SUPFAM" id="SSF55874">
    <property type="entry name" value="ATPase domain of HSP90 chaperone/DNA topoisomerase II/histidine kinase"/>
    <property type="match status" value="1"/>
</dbReference>
<dbReference type="InterPro" id="IPR005467">
    <property type="entry name" value="His_kinase_dom"/>
</dbReference>
<dbReference type="GO" id="GO:0005524">
    <property type="term" value="F:ATP binding"/>
    <property type="evidence" value="ECO:0007669"/>
    <property type="project" value="UniProtKB-KW"/>
</dbReference>
<dbReference type="InterPro" id="IPR036890">
    <property type="entry name" value="HATPase_C_sf"/>
</dbReference>
<sequence>MKRIRFGSFARLVAIFALVLLILQLFLVWLYANDRADGDQPGYRFPLPERVVAMAQLVETSDDPTAALVALNGPDLRVEITDLRISNLAPAAHRMAAVDRLFEDNETLLQGREVAVFAALPDQITENELRIGDRSIWTRYPMRIALELRDGTALIVETRGDLLTQVYSVPLGWWSGIFASVAALIVLFALHVETRPLVRLAKAAEQFGRDGKPKDVPLGGSQEARALIANFNAMQSKIDDLLQRRGVMLGALGHDLRTHLTRLRLKIEARAPADNEATLMRDIAQMERVLESCLDLAEQAMSKRLEMIDLNGFVAAVVADYDHDIVSLTKKSGEVFAMADPVGLERILTNLLSNALKFGTRAEITIIEDPPTICVKDDGPGIAPADLERVMRPFEVADNARTQSQSGSGLGLTISQMLAEAQGGKLVLGASEGGGLSAELRLSNS</sequence>
<dbReference type="PRINTS" id="PR00344">
    <property type="entry name" value="BCTRLSENSOR"/>
</dbReference>
<evidence type="ECO:0000313" key="15">
    <source>
        <dbReference type="Proteomes" id="UP001470809"/>
    </source>
</evidence>
<organism evidence="14 15">
    <name type="scientific">Yoonia rhodophyticola</name>
    <dbReference type="NCBI Taxonomy" id="3137370"/>
    <lineage>
        <taxon>Bacteria</taxon>
        <taxon>Pseudomonadati</taxon>
        <taxon>Pseudomonadota</taxon>
        <taxon>Alphaproteobacteria</taxon>
        <taxon>Rhodobacterales</taxon>
        <taxon>Paracoccaceae</taxon>
        <taxon>Yoonia</taxon>
    </lineage>
</organism>
<evidence type="ECO:0000256" key="3">
    <source>
        <dbReference type="ARBA" id="ARBA00012438"/>
    </source>
</evidence>
<dbReference type="Proteomes" id="UP001470809">
    <property type="component" value="Chromosome"/>
</dbReference>
<evidence type="ECO:0000259" key="13">
    <source>
        <dbReference type="PROSITE" id="PS50885"/>
    </source>
</evidence>
<evidence type="ECO:0000256" key="8">
    <source>
        <dbReference type="ARBA" id="ARBA00022989"/>
    </source>
</evidence>
<keyword evidence="6 11" id="KW-0812">Transmembrane</keyword>
<keyword evidence="7" id="KW-0418">Kinase</keyword>
<dbReference type="RefSeq" id="WP_342075746.1">
    <property type="nucleotide sequence ID" value="NZ_CP151767.2"/>
</dbReference>
<keyword evidence="9" id="KW-0902">Two-component regulatory system</keyword>
<keyword evidence="14" id="KW-0067">ATP-binding</keyword>
<evidence type="ECO:0000256" key="2">
    <source>
        <dbReference type="ARBA" id="ARBA00004141"/>
    </source>
</evidence>
<dbReference type="EC" id="2.7.13.3" evidence="3"/>
<dbReference type="GO" id="GO:0000155">
    <property type="term" value="F:phosphorelay sensor kinase activity"/>
    <property type="evidence" value="ECO:0007669"/>
    <property type="project" value="InterPro"/>
</dbReference>
<dbReference type="InterPro" id="IPR003594">
    <property type="entry name" value="HATPase_dom"/>
</dbReference>
<evidence type="ECO:0000256" key="1">
    <source>
        <dbReference type="ARBA" id="ARBA00000085"/>
    </source>
</evidence>
<dbReference type="InterPro" id="IPR050428">
    <property type="entry name" value="TCS_sensor_his_kinase"/>
</dbReference>
<reference evidence="14 15" key="2">
    <citation type="submission" date="2024-08" db="EMBL/GenBank/DDBJ databases">
        <title>Phylogenomic analyses of a clade within the roseobacter group suggest taxonomic reassignments of species of the genera Aestuariivita, Citreicella, Loktanella, Nautella, Pelagibaca, Ruegeria, Thalassobius, Thiobacimonas and Tropicibacter, and the proposal o.</title>
        <authorList>
            <person name="Jeon C.O."/>
        </authorList>
    </citation>
    <scope>NUCLEOTIDE SEQUENCE [LARGE SCALE GENOMIC DNA]</scope>
    <source>
        <strain evidence="14 15">SS1-5</strain>
    </source>
</reference>
<feature type="domain" description="Histidine kinase" evidence="12">
    <location>
        <begin position="251"/>
        <end position="445"/>
    </location>
</feature>
<keyword evidence="10 11" id="KW-0472">Membrane</keyword>
<comment type="subcellular location">
    <subcellularLocation>
        <location evidence="2">Membrane</location>
        <topology evidence="2">Multi-pass membrane protein</topology>
    </subcellularLocation>
</comment>
<dbReference type="Pfam" id="PF00672">
    <property type="entry name" value="HAMP"/>
    <property type="match status" value="1"/>
</dbReference>
<dbReference type="KEGG" id="yrh:AABB31_15360"/>